<dbReference type="EMBL" id="KE747840">
    <property type="protein sequence ID" value="RMZ73492.1"/>
    <property type="molecule type" value="Genomic_DNA"/>
</dbReference>
<feature type="compositionally biased region" description="Polar residues" evidence="2">
    <location>
        <begin position="23"/>
        <end position="33"/>
    </location>
</feature>
<dbReference type="Proteomes" id="UP000265663">
    <property type="component" value="Unassembled WGS sequence"/>
</dbReference>
<dbReference type="CDD" id="cd22191">
    <property type="entry name" value="DPBB_RlpA_EXP_N-like"/>
    <property type="match status" value="1"/>
</dbReference>
<name>A0A3M7MGC7_9PLEO</name>
<evidence type="ECO:0000313" key="5">
    <source>
        <dbReference type="Proteomes" id="UP000265663"/>
    </source>
</evidence>
<dbReference type="Gene3D" id="2.40.40.10">
    <property type="entry name" value="RlpA-like domain"/>
    <property type="match status" value="1"/>
</dbReference>
<keyword evidence="5" id="KW-1185">Reference proteome</keyword>
<dbReference type="SUPFAM" id="SSF50685">
    <property type="entry name" value="Barwin-like endoglucanases"/>
    <property type="match status" value="1"/>
</dbReference>
<dbReference type="PANTHER" id="PTHR31836">
    <property type="match status" value="1"/>
</dbReference>
<organism evidence="4 5">
    <name type="scientific">Pyrenophora seminiperda CCB06</name>
    <dbReference type="NCBI Taxonomy" id="1302712"/>
    <lineage>
        <taxon>Eukaryota</taxon>
        <taxon>Fungi</taxon>
        <taxon>Dikarya</taxon>
        <taxon>Ascomycota</taxon>
        <taxon>Pezizomycotina</taxon>
        <taxon>Dothideomycetes</taxon>
        <taxon>Pleosporomycetidae</taxon>
        <taxon>Pleosporales</taxon>
        <taxon>Pleosporineae</taxon>
        <taxon>Pleosporaceae</taxon>
        <taxon>Pyrenophora</taxon>
    </lineage>
</organism>
<gene>
    <name evidence="4" type="ORF">GMOD_00008010</name>
</gene>
<evidence type="ECO:0000256" key="2">
    <source>
        <dbReference type="SAM" id="MobiDB-lite"/>
    </source>
</evidence>
<keyword evidence="3" id="KW-0472">Membrane</keyword>
<sequence length="308" mass="33575">MSATIIPRKPVATPAAPHLTEGNHVNSSRSSTIRLVITDDGQDTPSNPQTKEIAIGPESRDTPSPTQLDEGKSYGASHHQDESPSLQQKEINIQAGNGDSESSLEAGGVESRKKKRYGLSTLGCLGGIKSSKFVSTLSHHFNNLLPPQKRYLKDRVNRRTLLIMIGVALVSLLALIIGLAVGLPSRSHHHSPKKPDGAQEVTGDLTYFMVGLGACGITNHENDAIVAISHERFDEMGTDSNPNHDQLCGKKIRAHRIDSRTGKDVSMDFTITDRCVGCLYDDIDISPVYFDKMADHAAGRVKVQWYFL</sequence>
<dbReference type="AlphaFoldDB" id="A0A3M7MGC7"/>
<keyword evidence="3" id="KW-1133">Transmembrane helix</keyword>
<dbReference type="OrthoDB" id="623670at2759"/>
<evidence type="ECO:0000256" key="3">
    <source>
        <dbReference type="SAM" id="Phobius"/>
    </source>
</evidence>
<dbReference type="InterPro" id="IPR036908">
    <property type="entry name" value="RlpA-like_sf"/>
</dbReference>
<feature type="region of interest" description="Disordered" evidence="2">
    <location>
        <begin position="1"/>
        <end position="86"/>
    </location>
</feature>
<keyword evidence="1" id="KW-0732">Signal</keyword>
<keyword evidence="3" id="KW-0812">Transmembrane</keyword>
<evidence type="ECO:0000313" key="4">
    <source>
        <dbReference type="EMBL" id="RMZ73492.1"/>
    </source>
</evidence>
<protein>
    <submittedName>
        <fullName evidence="4">Riboflavin aldehyde-forming enzyme</fullName>
    </submittedName>
</protein>
<dbReference type="InterPro" id="IPR051477">
    <property type="entry name" value="Expansin_CellWall"/>
</dbReference>
<proteinExistence type="predicted"/>
<dbReference type="PANTHER" id="PTHR31836:SF28">
    <property type="entry name" value="SRCR DOMAIN-CONTAINING PROTEIN-RELATED"/>
    <property type="match status" value="1"/>
</dbReference>
<feature type="transmembrane region" description="Helical" evidence="3">
    <location>
        <begin position="160"/>
        <end position="183"/>
    </location>
</feature>
<reference evidence="4 5" key="1">
    <citation type="journal article" date="2014" name="PLoS ONE">
        <title>De novo Genome Assembly of the Fungal Plant Pathogen Pyrenophora semeniperda.</title>
        <authorList>
            <person name="Soliai M.M."/>
            <person name="Meyer S.E."/>
            <person name="Udall J.A."/>
            <person name="Elzinga D.E."/>
            <person name="Hermansen R.A."/>
            <person name="Bodily P.M."/>
            <person name="Hart A.A."/>
            <person name="Coleman C.E."/>
        </authorList>
    </citation>
    <scope>NUCLEOTIDE SEQUENCE [LARGE SCALE GENOMIC DNA]</scope>
    <source>
        <strain evidence="4 5">CCB06</strain>
        <tissue evidence="4">Mycelium</tissue>
    </source>
</reference>
<evidence type="ECO:0000256" key="1">
    <source>
        <dbReference type="ARBA" id="ARBA00022729"/>
    </source>
</evidence>
<accession>A0A3M7MGC7</accession>